<dbReference type="OrthoDB" id="6020705at2759"/>
<evidence type="ECO:0000313" key="2">
    <source>
        <dbReference type="EMBL" id="CAD7222879.1"/>
    </source>
</evidence>
<organism evidence="2">
    <name type="scientific">Cyprideis torosa</name>
    <dbReference type="NCBI Taxonomy" id="163714"/>
    <lineage>
        <taxon>Eukaryota</taxon>
        <taxon>Metazoa</taxon>
        <taxon>Ecdysozoa</taxon>
        <taxon>Arthropoda</taxon>
        <taxon>Crustacea</taxon>
        <taxon>Oligostraca</taxon>
        <taxon>Ostracoda</taxon>
        <taxon>Podocopa</taxon>
        <taxon>Podocopida</taxon>
        <taxon>Cytherocopina</taxon>
        <taxon>Cytheroidea</taxon>
        <taxon>Cytherideidae</taxon>
        <taxon>Cyprideis</taxon>
    </lineage>
</organism>
<dbReference type="EMBL" id="OB660116">
    <property type="protein sequence ID" value="CAD7222879.1"/>
    <property type="molecule type" value="Genomic_DNA"/>
</dbReference>
<dbReference type="PANTHER" id="PTHR12156">
    <property type="entry name" value="PLECKSTRIN HOMOLOGY-LIKE DOMAIN, FAMILY B, MEMBER 3"/>
    <property type="match status" value="1"/>
</dbReference>
<feature type="compositionally biased region" description="Basic and acidic residues" evidence="1">
    <location>
        <begin position="61"/>
        <end position="73"/>
    </location>
</feature>
<evidence type="ECO:0000256" key="1">
    <source>
        <dbReference type="SAM" id="MobiDB-lite"/>
    </source>
</evidence>
<name>A0A7R8W5L0_9CRUS</name>
<dbReference type="PROSITE" id="PS50003">
    <property type="entry name" value="PH_DOMAIN"/>
    <property type="match status" value="1"/>
</dbReference>
<proteinExistence type="predicted"/>
<dbReference type="SMART" id="SM00233">
    <property type="entry name" value="PH"/>
    <property type="match status" value="1"/>
</dbReference>
<feature type="region of interest" description="Disordered" evidence="1">
    <location>
        <begin position="1"/>
        <end position="89"/>
    </location>
</feature>
<accession>A0A7R8W5L0</accession>
<reference evidence="2" key="1">
    <citation type="submission" date="2020-11" db="EMBL/GenBank/DDBJ databases">
        <authorList>
            <person name="Tran Van P."/>
        </authorList>
    </citation>
    <scope>NUCLEOTIDE SEQUENCE</scope>
</reference>
<dbReference type="InterPro" id="IPR001849">
    <property type="entry name" value="PH_domain"/>
</dbReference>
<feature type="compositionally biased region" description="Low complexity" evidence="1">
    <location>
        <begin position="16"/>
        <end position="35"/>
    </location>
</feature>
<dbReference type="InterPro" id="IPR052212">
    <property type="entry name" value="PH-like_domain"/>
</dbReference>
<sequence>MEVSLPNAKIMERLSLDGLSATSASSSSSLRMRSSQVPGPETSVPRSEEIPTSPKNCPEGARSEPDGEVRHSQEVPSSGDPDESFRPLSEASSLDVDLTRFRENPKRAQRPLTQFLPFRDSTLNLRNHIESSGHPLDLCDAYVHLTESTCKGYLQKLGSRFRTWNKRWFVFDRRKKTLTYYGDKNEKKLRGGAYFQDIEEVYVDHQNKVKSPHPRLTFCIKTLERSYYLMAPTIEVMRIWVDVVFTGAEGYQEYAT</sequence>
<dbReference type="InterPro" id="IPR011993">
    <property type="entry name" value="PH-like_dom_sf"/>
</dbReference>
<dbReference type="PANTHER" id="PTHR12156:SF5">
    <property type="entry name" value="FI18040P1"/>
    <property type="match status" value="1"/>
</dbReference>
<gene>
    <name evidence="2" type="ORF">CTOB1V02_LOCUS876</name>
</gene>
<dbReference type="AlphaFoldDB" id="A0A7R8W5L0"/>
<dbReference type="SUPFAM" id="SSF50729">
    <property type="entry name" value="PH domain-like"/>
    <property type="match status" value="1"/>
</dbReference>
<dbReference type="Gene3D" id="2.30.29.30">
    <property type="entry name" value="Pleckstrin-homology domain (PH domain)/Phosphotyrosine-binding domain (PTB)"/>
    <property type="match status" value="1"/>
</dbReference>
<dbReference type="Pfam" id="PF00169">
    <property type="entry name" value="PH"/>
    <property type="match status" value="1"/>
</dbReference>
<protein>
    <submittedName>
        <fullName evidence="2">Uncharacterized protein</fullName>
    </submittedName>
</protein>